<evidence type="ECO:0000256" key="8">
    <source>
        <dbReference type="ARBA" id="ARBA00022771"/>
    </source>
</evidence>
<dbReference type="Pfam" id="PF13639">
    <property type="entry name" value="zf-RING_2"/>
    <property type="match status" value="1"/>
</dbReference>
<evidence type="ECO:0000256" key="10">
    <source>
        <dbReference type="ARBA" id="ARBA00022833"/>
    </source>
</evidence>
<feature type="compositionally biased region" description="Low complexity" evidence="15">
    <location>
        <begin position="363"/>
        <end position="373"/>
    </location>
</feature>
<accession>A0A9D5H0R5</accession>
<evidence type="ECO:0000256" key="13">
    <source>
        <dbReference type="ARBA" id="ARBA00024209"/>
    </source>
</evidence>
<evidence type="ECO:0000256" key="4">
    <source>
        <dbReference type="ARBA" id="ARBA00012483"/>
    </source>
</evidence>
<keyword evidence="9" id="KW-0833">Ubl conjugation pathway</keyword>
<dbReference type="InterPro" id="IPR013083">
    <property type="entry name" value="Znf_RING/FYVE/PHD"/>
</dbReference>
<dbReference type="AlphaFoldDB" id="A0A9D5H0R5"/>
<comment type="catalytic activity">
    <reaction evidence="1">
        <text>S-ubiquitinyl-[E2 ubiquitin-conjugating enzyme]-L-cysteine + [acceptor protein]-L-lysine = [E2 ubiquitin-conjugating enzyme]-L-cysteine + N(6)-ubiquitinyl-[acceptor protein]-L-lysine.</text>
        <dbReference type="EC" id="2.3.2.27"/>
    </reaction>
</comment>
<dbReference type="OrthoDB" id="9984778at2759"/>
<dbReference type="InterPro" id="IPR044600">
    <property type="entry name" value="ATL1/ATL16-like"/>
</dbReference>
<keyword evidence="12 16" id="KW-0472">Membrane</keyword>
<comment type="subcellular location">
    <subcellularLocation>
        <location evidence="2">Membrane</location>
        <topology evidence="2">Single-pass membrane protein</topology>
    </subcellularLocation>
</comment>
<dbReference type="EMBL" id="JAMSHJ010000001">
    <property type="protein sequence ID" value="KAI5448350.1"/>
    <property type="molecule type" value="Genomic_DNA"/>
</dbReference>
<evidence type="ECO:0000256" key="9">
    <source>
        <dbReference type="ARBA" id="ARBA00022786"/>
    </source>
</evidence>
<dbReference type="SUPFAM" id="SSF57850">
    <property type="entry name" value="RING/U-box"/>
    <property type="match status" value="1"/>
</dbReference>
<feature type="compositionally biased region" description="Pro residues" evidence="15">
    <location>
        <begin position="50"/>
        <end position="64"/>
    </location>
</feature>
<evidence type="ECO:0000256" key="15">
    <source>
        <dbReference type="SAM" id="MobiDB-lite"/>
    </source>
</evidence>
<feature type="region of interest" description="Disordered" evidence="15">
    <location>
        <begin position="347"/>
        <end position="373"/>
    </location>
</feature>
<feature type="region of interest" description="Disordered" evidence="15">
    <location>
        <begin position="50"/>
        <end position="70"/>
    </location>
</feature>
<protein>
    <recommendedName>
        <fullName evidence="4">RING-type E3 ubiquitin transferase</fullName>
        <ecNumber evidence="4">2.3.2.27</ecNumber>
    </recommendedName>
</protein>
<keyword evidence="19" id="KW-1185">Reference proteome</keyword>
<gene>
    <name evidence="18" type="ORF">KIW84_015683</name>
</gene>
<dbReference type="PANTHER" id="PTHR46913">
    <property type="entry name" value="RING-H2 FINGER PROTEIN ATL16"/>
    <property type="match status" value="1"/>
</dbReference>
<feature type="transmembrane region" description="Helical" evidence="16">
    <location>
        <begin position="79"/>
        <end position="106"/>
    </location>
</feature>
<reference evidence="18 19" key="1">
    <citation type="journal article" date="2022" name="Nat. Genet.">
        <title>Improved pea reference genome and pan-genome highlight genomic features and evolutionary characteristics.</title>
        <authorList>
            <person name="Yang T."/>
            <person name="Liu R."/>
            <person name="Luo Y."/>
            <person name="Hu S."/>
            <person name="Wang D."/>
            <person name="Wang C."/>
            <person name="Pandey M.K."/>
            <person name="Ge S."/>
            <person name="Xu Q."/>
            <person name="Li N."/>
            <person name="Li G."/>
            <person name="Huang Y."/>
            <person name="Saxena R.K."/>
            <person name="Ji Y."/>
            <person name="Li M."/>
            <person name="Yan X."/>
            <person name="He Y."/>
            <person name="Liu Y."/>
            <person name="Wang X."/>
            <person name="Xiang C."/>
            <person name="Varshney R.K."/>
            <person name="Ding H."/>
            <person name="Gao S."/>
            <person name="Zong X."/>
        </authorList>
    </citation>
    <scope>NUCLEOTIDE SEQUENCE [LARGE SCALE GENOMIC DNA]</scope>
    <source>
        <strain evidence="18 19">cv. Zhongwan 6</strain>
    </source>
</reference>
<evidence type="ECO:0000256" key="2">
    <source>
        <dbReference type="ARBA" id="ARBA00004167"/>
    </source>
</evidence>
<keyword evidence="10" id="KW-0862">Zinc</keyword>
<evidence type="ECO:0000256" key="16">
    <source>
        <dbReference type="SAM" id="Phobius"/>
    </source>
</evidence>
<comment type="caution">
    <text evidence="18">The sequence shown here is derived from an EMBL/GenBank/DDBJ whole genome shotgun (WGS) entry which is preliminary data.</text>
</comment>
<dbReference type="GO" id="GO:0016020">
    <property type="term" value="C:membrane"/>
    <property type="evidence" value="ECO:0007669"/>
    <property type="project" value="UniProtKB-SubCell"/>
</dbReference>
<evidence type="ECO:0000256" key="7">
    <source>
        <dbReference type="ARBA" id="ARBA00022723"/>
    </source>
</evidence>
<proteinExistence type="inferred from homology"/>
<sequence length="416" mass="46917">MEHHHRKLIPELCELICHGIDSVSKCSLNNDCANCFRNCLKTNPQYPNYYYPPPPSPPPPPPQQEFPLYSSSNQNQHKIANYFIITLSILAFIFFLVCIRAIYVNFRSRRRMRRLRAVARTRAPPPPSSSSLSSRIQQIQVMNFDDEQQHDSIVDHPIWYIRTQGLRQSVINAISVCKYKKGEGLIEGTECSVCLSEFEEDESLRLLPKCHHAFHLPCIDTWLRSHTNCPMCRAPIVNTNPTIARVQSLESIVVDSHSTSLDDRHVDENSGESESNLGFQNRVHDYELRNRVEGEGGQLEVCENGRPVVDAVSGSIRPRRSVSMDDSFVVGINSVVATVLSKECNGDEDSVSKVNGSENLATTSKGGSSSSFSFRSTRYLQGVASPMKRSSSYNGKFLLSWYSRNQKKPNAILRSF</sequence>
<evidence type="ECO:0000256" key="5">
    <source>
        <dbReference type="ARBA" id="ARBA00022679"/>
    </source>
</evidence>
<dbReference type="GO" id="GO:0008270">
    <property type="term" value="F:zinc ion binding"/>
    <property type="evidence" value="ECO:0007669"/>
    <property type="project" value="UniProtKB-KW"/>
</dbReference>
<evidence type="ECO:0000256" key="14">
    <source>
        <dbReference type="PROSITE-ProRule" id="PRU00175"/>
    </source>
</evidence>
<dbReference type="EC" id="2.3.2.27" evidence="4"/>
<dbReference type="Proteomes" id="UP001058974">
    <property type="component" value="Chromosome 1"/>
</dbReference>
<evidence type="ECO:0000313" key="18">
    <source>
        <dbReference type="EMBL" id="KAI5448350.1"/>
    </source>
</evidence>
<dbReference type="Gramene" id="PSAT_LOCUS3809_t1">
    <property type="protein sequence ID" value="CAL5183235.1"/>
    <property type="gene ID" value="PSAT_LOCUS3809"/>
</dbReference>
<dbReference type="FunFam" id="3.30.40.10:FF:000233">
    <property type="entry name" value="RING-H2 finger protein ATL54"/>
    <property type="match status" value="1"/>
</dbReference>
<keyword evidence="5" id="KW-0808">Transferase</keyword>
<comment type="similarity">
    <text evidence="13">Belongs to the RING-type zinc finger family. ATL subfamily.</text>
</comment>
<keyword evidence="8 14" id="KW-0863">Zinc-finger</keyword>
<evidence type="ECO:0000256" key="6">
    <source>
        <dbReference type="ARBA" id="ARBA00022692"/>
    </source>
</evidence>
<feature type="compositionally biased region" description="Polar residues" evidence="15">
    <location>
        <begin position="352"/>
        <end position="362"/>
    </location>
</feature>
<dbReference type="InterPro" id="IPR001841">
    <property type="entry name" value="Znf_RING"/>
</dbReference>
<comment type="pathway">
    <text evidence="3">Protein modification; protein ubiquitination.</text>
</comment>
<dbReference type="PANTHER" id="PTHR46913:SF19">
    <property type="entry name" value="RING-TYPE E3 UBIQUITIN TRANSFERASE"/>
    <property type="match status" value="1"/>
</dbReference>
<evidence type="ECO:0000256" key="3">
    <source>
        <dbReference type="ARBA" id="ARBA00004906"/>
    </source>
</evidence>
<keyword evidence="7" id="KW-0479">Metal-binding</keyword>
<evidence type="ECO:0000313" key="19">
    <source>
        <dbReference type="Proteomes" id="UP001058974"/>
    </source>
</evidence>
<dbReference type="CDD" id="cd16461">
    <property type="entry name" value="RING-H2_EL5-like"/>
    <property type="match status" value="1"/>
</dbReference>
<dbReference type="Gramene" id="Psat01G0568300-T1">
    <property type="protein sequence ID" value="KAI5448350.1"/>
    <property type="gene ID" value="KIW84_015683"/>
</dbReference>
<evidence type="ECO:0000256" key="12">
    <source>
        <dbReference type="ARBA" id="ARBA00023136"/>
    </source>
</evidence>
<dbReference type="Gene3D" id="3.30.40.10">
    <property type="entry name" value="Zinc/RING finger domain, C3HC4 (zinc finger)"/>
    <property type="match status" value="1"/>
</dbReference>
<dbReference type="SMART" id="SM00184">
    <property type="entry name" value="RING"/>
    <property type="match status" value="1"/>
</dbReference>
<organism evidence="18 19">
    <name type="scientific">Pisum sativum</name>
    <name type="common">Garden pea</name>
    <name type="synonym">Lathyrus oleraceus</name>
    <dbReference type="NCBI Taxonomy" id="3888"/>
    <lineage>
        <taxon>Eukaryota</taxon>
        <taxon>Viridiplantae</taxon>
        <taxon>Streptophyta</taxon>
        <taxon>Embryophyta</taxon>
        <taxon>Tracheophyta</taxon>
        <taxon>Spermatophyta</taxon>
        <taxon>Magnoliopsida</taxon>
        <taxon>eudicotyledons</taxon>
        <taxon>Gunneridae</taxon>
        <taxon>Pentapetalae</taxon>
        <taxon>rosids</taxon>
        <taxon>fabids</taxon>
        <taxon>Fabales</taxon>
        <taxon>Fabaceae</taxon>
        <taxon>Papilionoideae</taxon>
        <taxon>50 kb inversion clade</taxon>
        <taxon>NPAAA clade</taxon>
        <taxon>Hologalegina</taxon>
        <taxon>IRL clade</taxon>
        <taxon>Fabeae</taxon>
        <taxon>Lathyrus</taxon>
    </lineage>
</organism>
<name>A0A9D5H0R5_PEA</name>
<dbReference type="GO" id="GO:0061630">
    <property type="term" value="F:ubiquitin protein ligase activity"/>
    <property type="evidence" value="ECO:0007669"/>
    <property type="project" value="UniProtKB-EC"/>
</dbReference>
<keyword evidence="11 16" id="KW-1133">Transmembrane helix</keyword>
<evidence type="ECO:0000256" key="11">
    <source>
        <dbReference type="ARBA" id="ARBA00022989"/>
    </source>
</evidence>
<dbReference type="PROSITE" id="PS50089">
    <property type="entry name" value="ZF_RING_2"/>
    <property type="match status" value="1"/>
</dbReference>
<evidence type="ECO:0000259" key="17">
    <source>
        <dbReference type="PROSITE" id="PS50089"/>
    </source>
</evidence>
<dbReference type="GO" id="GO:0016567">
    <property type="term" value="P:protein ubiquitination"/>
    <property type="evidence" value="ECO:0007669"/>
    <property type="project" value="InterPro"/>
</dbReference>
<evidence type="ECO:0000256" key="1">
    <source>
        <dbReference type="ARBA" id="ARBA00000900"/>
    </source>
</evidence>
<keyword evidence="6 16" id="KW-0812">Transmembrane</keyword>
<feature type="domain" description="RING-type" evidence="17">
    <location>
        <begin position="191"/>
        <end position="233"/>
    </location>
</feature>